<dbReference type="Pfam" id="PF00669">
    <property type="entry name" value="Flagellin_N"/>
    <property type="match status" value="1"/>
</dbReference>
<keyword evidence="8" id="KW-0969">Cilium</keyword>
<proteinExistence type="inferred from homology"/>
<dbReference type="Pfam" id="PF00700">
    <property type="entry name" value="Flagellin_C"/>
    <property type="match status" value="1"/>
</dbReference>
<evidence type="ECO:0000259" key="6">
    <source>
        <dbReference type="Pfam" id="PF00669"/>
    </source>
</evidence>
<dbReference type="InterPro" id="IPR042187">
    <property type="entry name" value="Flagellin_C_sub2"/>
</dbReference>
<protein>
    <recommendedName>
        <fullName evidence="5">Flagellin</fullName>
    </recommendedName>
</protein>
<feature type="domain" description="Flagellin C-terminal" evidence="7">
    <location>
        <begin position="292"/>
        <end position="376"/>
    </location>
</feature>
<dbReference type="GO" id="GO:0005576">
    <property type="term" value="C:extracellular region"/>
    <property type="evidence" value="ECO:0007669"/>
    <property type="project" value="UniProtKB-SubCell"/>
</dbReference>
<evidence type="ECO:0000256" key="3">
    <source>
        <dbReference type="ARBA" id="ARBA00023054"/>
    </source>
</evidence>
<dbReference type="PANTHER" id="PTHR42792">
    <property type="entry name" value="FLAGELLIN"/>
    <property type="match status" value="1"/>
</dbReference>
<evidence type="ECO:0000256" key="5">
    <source>
        <dbReference type="RuleBase" id="RU362073"/>
    </source>
</evidence>
<dbReference type="InterPro" id="IPR001029">
    <property type="entry name" value="Flagellin_N"/>
</dbReference>
<dbReference type="NCBIfam" id="NF006466">
    <property type="entry name" value="PRK08869.1-1"/>
    <property type="match status" value="1"/>
</dbReference>
<feature type="domain" description="Flagellin N-terminal" evidence="6">
    <location>
        <begin position="5"/>
        <end position="142"/>
    </location>
</feature>
<dbReference type="Gene3D" id="6.10.10.10">
    <property type="entry name" value="Flagellar export chaperone, C-terminal domain"/>
    <property type="match status" value="1"/>
</dbReference>
<dbReference type="AlphaFoldDB" id="A0A1E5BGK6"/>
<dbReference type="Gene3D" id="3.30.70.2120">
    <property type="match status" value="1"/>
</dbReference>
<comment type="caution">
    <text evidence="8">The sequence shown here is derived from an EMBL/GenBank/DDBJ whole genome shotgun (WGS) entry which is preliminary data.</text>
</comment>
<gene>
    <name evidence="8" type="ORF">A1QO_05740</name>
</gene>
<dbReference type="OrthoDB" id="9796789at2"/>
<evidence type="ECO:0000313" key="8">
    <source>
        <dbReference type="EMBL" id="OEE35418.1"/>
    </source>
</evidence>
<dbReference type="eggNOG" id="COG1344">
    <property type="taxonomic scope" value="Bacteria"/>
</dbReference>
<evidence type="ECO:0000256" key="1">
    <source>
        <dbReference type="ARBA" id="ARBA00005709"/>
    </source>
</evidence>
<evidence type="ECO:0000259" key="7">
    <source>
        <dbReference type="Pfam" id="PF00700"/>
    </source>
</evidence>
<dbReference type="PRINTS" id="PR00207">
    <property type="entry name" value="FLAGELLIN"/>
</dbReference>
<keyword evidence="8" id="KW-0282">Flagellum</keyword>
<evidence type="ECO:0000313" key="9">
    <source>
        <dbReference type="Proteomes" id="UP000094741"/>
    </source>
</evidence>
<dbReference type="NCBIfam" id="NF006468">
    <property type="entry name" value="PRK08869.1-3"/>
    <property type="match status" value="1"/>
</dbReference>
<comment type="function">
    <text evidence="5">Flagellin is the subunit protein which polymerizes to form the filaments of bacterial flagella.</text>
</comment>
<dbReference type="InterPro" id="IPR001492">
    <property type="entry name" value="Flagellin"/>
</dbReference>
<dbReference type="GO" id="GO:0009288">
    <property type="term" value="C:bacterial-type flagellum"/>
    <property type="evidence" value="ECO:0007669"/>
    <property type="project" value="UniProtKB-SubCell"/>
</dbReference>
<keyword evidence="3" id="KW-0175">Coiled coil</keyword>
<dbReference type="NCBIfam" id="NF006469">
    <property type="entry name" value="PRK08869.1-4"/>
    <property type="match status" value="1"/>
</dbReference>
<evidence type="ECO:0000256" key="4">
    <source>
        <dbReference type="ARBA" id="ARBA00023143"/>
    </source>
</evidence>
<dbReference type="Proteomes" id="UP000094741">
    <property type="component" value="Unassembled WGS sequence"/>
</dbReference>
<accession>A0A1E5BGK6</accession>
<dbReference type="RefSeq" id="WP_017033272.1">
    <property type="nucleotide sequence ID" value="NZ_AJYQ02000075.1"/>
</dbReference>
<sequence length="377" mass="40445">MAVTVNTNVSAMTAQRHLGNATTMLNQSLERLASGNRINSAKDDAAGLQISNRLESQMRGLDVAVRNANDGISIMQTAEGAMQESTHLLQRMRDLSLQSANGSNSQSERIALQEEMSALNSELNRIAETTSFGGRKLLNGSFASSSFQIGASSGEAVQVSLKSMRSDNLAMGGFSYIADAKTDSNWRVGSGNPMLNMQFTDEFGEQQNIKITAKAGDDIEQLATYINGQTDQVSASVNDQGQLQIYMSGKETSGAIAFSGNLASQLQLSLQGYEAVDNVDITDVGGAQRAVAVIDTALEYVDSHRAELGALQNRFGHAINNLDNVHENLAASNSRIKDTDYAKETTQMIKQQILQQVSTSILAQAKQQPNLALTLLG</sequence>
<keyword evidence="4 5" id="KW-0975">Bacterial flagellum</keyword>
<comment type="similarity">
    <text evidence="1 5">Belongs to the bacterial flagellin family.</text>
</comment>
<dbReference type="Gene3D" id="1.20.1330.10">
    <property type="entry name" value="f41 fragment of flagellin, N-terminal domain"/>
    <property type="match status" value="1"/>
</dbReference>
<keyword evidence="8" id="KW-0966">Cell projection</keyword>
<dbReference type="EMBL" id="AJYQ02000075">
    <property type="protein sequence ID" value="OEE35418.1"/>
    <property type="molecule type" value="Genomic_DNA"/>
</dbReference>
<dbReference type="PANTHER" id="PTHR42792:SF2">
    <property type="entry name" value="FLAGELLIN"/>
    <property type="match status" value="1"/>
</dbReference>
<reference evidence="8 9" key="1">
    <citation type="journal article" date="2012" name="Science">
        <title>Ecological populations of bacteria act as socially cohesive units of antibiotic production and resistance.</title>
        <authorList>
            <person name="Cordero O.X."/>
            <person name="Wildschutte H."/>
            <person name="Kirkup B."/>
            <person name="Proehl S."/>
            <person name="Ngo L."/>
            <person name="Hussain F."/>
            <person name="Le Roux F."/>
            <person name="Mincer T."/>
            <person name="Polz M.F."/>
        </authorList>
    </citation>
    <scope>NUCLEOTIDE SEQUENCE [LARGE SCALE GENOMIC DNA]</scope>
    <source>
        <strain evidence="8 9">ZF-129</strain>
    </source>
</reference>
<dbReference type="STRING" id="1187848.A1QO_05740"/>
<name>A0A1E5BGK6_9VIBR</name>
<dbReference type="InterPro" id="IPR010810">
    <property type="entry name" value="Flagellin_hook_IN_motif"/>
</dbReference>
<comment type="subcellular location">
    <subcellularLocation>
        <location evidence="5">Secreted</location>
    </subcellularLocation>
    <subcellularLocation>
        <location evidence="5">Bacterial flagellum</location>
    </subcellularLocation>
</comment>
<dbReference type="SUPFAM" id="SSF64518">
    <property type="entry name" value="Phase 1 flagellin"/>
    <property type="match status" value="1"/>
</dbReference>
<dbReference type="Pfam" id="PF07196">
    <property type="entry name" value="Flagellin_IN"/>
    <property type="match status" value="1"/>
</dbReference>
<dbReference type="InterPro" id="IPR046358">
    <property type="entry name" value="Flagellin_C"/>
</dbReference>
<organism evidence="8 9">
    <name type="scientific">Vibrio genomosp. F10 str. ZF-129</name>
    <dbReference type="NCBI Taxonomy" id="1187848"/>
    <lineage>
        <taxon>Bacteria</taxon>
        <taxon>Pseudomonadati</taxon>
        <taxon>Pseudomonadota</taxon>
        <taxon>Gammaproteobacteria</taxon>
        <taxon>Vibrionales</taxon>
        <taxon>Vibrionaceae</taxon>
        <taxon>Vibrio</taxon>
    </lineage>
</organism>
<evidence type="ECO:0000256" key="2">
    <source>
        <dbReference type="ARBA" id="ARBA00022525"/>
    </source>
</evidence>
<dbReference type="GO" id="GO:0005198">
    <property type="term" value="F:structural molecule activity"/>
    <property type="evidence" value="ECO:0007669"/>
    <property type="project" value="UniProtKB-UniRule"/>
</dbReference>
<keyword evidence="2 5" id="KW-0964">Secreted</keyword>